<evidence type="ECO:0000313" key="4">
    <source>
        <dbReference type="Proteomes" id="UP000801492"/>
    </source>
</evidence>
<dbReference type="InterPro" id="IPR050309">
    <property type="entry name" value="Type-B_Carboxylest/Lipase"/>
</dbReference>
<dbReference type="InterPro" id="IPR029058">
    <property type="entry name" value="AB_hydrolase_fold"/>
</dbReference>
<evidence type="ECO:0000259" key="2">
    <source>
        <dbReference type="Pfam" id="PF00135"/>
    </source>
</evidence>
<dbReference type="PROSITE" id="PS00941">
    <property type="entry name" value="CARBOXYLESTERASE_B_2"/>
    <property type="match status" value="1"/>
</dbReference>
<keyword evidence="1" id="KW-0325">Glycoprotein</keyword>
<organism evidence="3 4">
    <name type="scientific">Ignelater luminosus</name>
    <name type="common">Cucubano</name>
    <name type="synonym">Pyrophorus luminosus</name>
    <dbReference type="NCBI Taxonomy" id="2038154"/>
    <lineage>
        <taxon>Eukaryota</taxon>
        <taxon>Metazoa</taxon>
        <taxon>Ecdysozoa</taxon>
        <taxon>Arthropoda</taxon>
        <taxon>Hexapoda</taxon>
        <taxon>Insecta</taxon>
        <taxon>Pterygota</taxon>
        <taxon>Neoptera</taxon>
        <taxon>Endopterygota</taxon>
        <taxon>Coleoptera</taxon>
        <taxon>Polyphaga</taxon>
        <taxon>Elateriformia</taxon>
        <taxon>Elateroidea</taxon>
        <taxon>Elateridae</taxon>
        <taxon>Agrypninae</taxon>
        <taxon>Pyrophorini</taxon>
        <taxon>Ignelater</taxon>
    </lineage>
</organism>
<dbReference type="InterPro" id="IPR002018">
    <property type="entry name" value="CarbesteraseB"/>
</dbReference>
<dbReference type="SUPFAM" id="SSF53474">
    <property type="entry name" value="alpha/beta-Hydrolases"/>
    <property type="match status" value="1"/>
</dbReference>
<dbReference type="Gene3D" id="3.40.50.1820">
    <property type="entry name" value="alpha/beta hydrolase"/>
    <property type="match status" value="1"/>
</dbReference>
<evidence type="ECO:0000256" key="1">
    <source>
        <dbReference type="ARBA" id="ARBA00023180"/>
    </source>
</evidence>
<accession>A0A8K0D6F9</accession>
<evidence type="ECO:0000313" key="3">
    <source>
        <dbReference type="EMBL" id="KAF2898714.1"/>
    </source>
</evidence>
<proteinExistence type="predicted"/>
<keyword evidence="4" id="KW-1185">Reference proteome</keyword>
<dbReference type="EMBL" id="VTPC01003336">
    <property type="protein sequence ID" value="KAF2898714.1"/>
    <property type="molecule type" value="Genomic_DNA"/>
</dbReference>
<name>A0A8K0D6F9_IGNLU</name>
<feature type="domain" description="Carboxylesterase type B" evidence="2">
    <location>
        <begin position="4"/>
        <end position="267"/>
    </location>
</feature>
<dbReference type="InterPro" id="IPR019819">
    <property type="entry name" value="Carboxylesterase_B_CS"/>
</dbReference>
<dbReference type="Proteomes" id="UP000801492">
    <property type="component" value="Unassembled WGS sequence"/>
</dbReference>
<comment type="caution">
    <text evidence="3">The sequence shown here is derived from an EMBL/GenBank/DDBJ whole genome shotgun (WGS) entry which is preliminary data.</text>
</comment>
<dbReference type="OrthoDB" id="19653at2759"/>
<sequence>MDQNPIVSIQEGKLRGKICCDFIGGQYFSFQGIPYAKPPVGQLRFKAPQPSEPWTGIRDATIEGNICYHLTESKQYVGSEDCLFLNVYTPKLPIKDEFNLKPVMFWIHGGAFYYGSGNTDLYGPDYLISEDVVIVTINYRFGLLGFLNLEDPTLGVPGNAGLKDQVMALKWVKRNISQFCGDPDNVTIFGQSSGSASVQCLMLSPMAKGLFHKAIMQSGTALDYWTRGKPSAPLVAGVLHLDAANEQEILKTLQSMSVEELFKLQERIPQVSLFLQYL</sequence>
<gene>
    <name evidence="3" type="ORF">ILUMI_07459</name>
</gene>
<dbReference type="AlphaFoldDB" id="A0A8K0D6F9"/>
<dbReference type="PANTHER" id="PTHR11559">
    <property type="entry name" value="CARBOXYLESTERASE"/>
    <property type="match status" value="1"/>
</dbReference>
<reference evidence="3" key="1">
    <citation type="submission" date="2019-08" db="EMBL/GenBank/DDBJ databases">
        <title>The genome of the North American firefly Photinus pyralis.</title>
        <authorList>
            <consortium name="Photinus pyralis genome working group"/>
            <person name="Fallon T.R."/>
            <person name="Sander Lower S.E."/>
            <person name="Weng J.-K."/>
        </authorList>
    </citation>
    <scope>NUCLEOTIDE SEQUENCE</scope>
    <source>
        <strain evidence="3">TRF0915ILg1</strain>
        <tissue evidence="3">Whole body</tissue>
    </source>
</reference>
<protein>
    <recommendedName>
        <fullName evidence="2">Carboxylesterase type B domain-containing protein</fullName>
    </recommendedName>
</protein>
<dbReference type="Pfam" id="PF00135">
    <property type="entry name" value="COesterase"/>
    <property type="match status" value="1"/>
</dbReference>